<proteinExistence type="predicted"/>
<gene>
    <name evidence="1" type="ORF">V9T40_005730</name>
</gene>
<dbReference type="InterPro" id="IPR002317">
    <property type="entry name" value="Ser-tRNA-ligase_type_1"/>
</dbReference>
<reference evidence="1 2" key="1">
    <citation type="submission" date="2024-03" db="EMBL/GenBank/DDBJ databases">
        <title>Adaptation during the transition from Ophiocordyceps entomopathogen to insect associate is accompanied by gene loss and intensified selection.</title>
        <authorList>
            <person name="Ward C.M."/>
            <person name="Onetto C.A."/>
            <person name="Borneman A.R."/>
        </authorList>
    </citation>
    <scope>NUCLEOTIDE SEQUENCE [LARGE SCALE GENOMIC DNA]</scope>
    <source>
        <strain evidence="1">AWRI1</strain>
        <tissue evidence="1">Single Adult Female</tissue>
    </source>
</reference>
<dbReference type="EMBL" id="JBBCAQ010000003">
    <property type="protein sequence ID" value="KAK7604544.1"/>
    <property type="molecule type" value="Genomic_DNA"/>
</dbReference>
<dbReference type="PIRSF" id="PIRSF001529">
    <property type="entry name" value="Ser-tRNA-synth_IIa"/>
    <property type="match status" value="1"/>
</dbReference>
<evidence type="ECO:0000313" key="2">
    <source>
        <dbReference type="Proteomes" id="UP001367676"/>
    </source>
</evidence>
<protein>
    <submittedName>
        <fullName evidence="1">Uncharacterized protein</fullName>
    </submittedName>
</protein>
<dbReference type="PANTHER" id="PTHR11778">
    <property type="entry name" value="SERYL-TRNA SYNTHETASE"/>
    <property type="match status" value="1"/>
</dbReference>
<dbReference type="Gene3D" id="3.30.930.10">
    <property type="entry name" value="Bira Bifunctional Protein, Domain 2"/>
    <property type="match status" value="1"/>
</dbReference>
<evidence type="ECO:0000313" key="1">
    <source>
        <dbReference type="EMBL" id="KAK7604544.1"/>
    </source>
</evidence>
<dbReference type="InterPro" id="IPR045864">
    <property type="entry name" value="aa-tRNA-synth_II/BPL/LPL"/>
</dbReference>
<dbReference type="Proteomes" id="UP001367676">
    <property type="component" value="Unassembled WGS sequence"/>
</dbReference>
<dbReference type="SUPFAM" id="SSF55681">
    <property type="entry name" value="Class II aaRS and biotin synthetases"/>
    <property type="match status" value="1"/>
</dbReference>
<comment type="caution">
    <text evidence="1">The sequence shown here is derived from an EMBL/GenBank/DDBJ whole genome shotgun (WGS) entry which is preliminary data.</text>
</comment>
<keyword evidence="2" id="KW-1185">Reference proteome</keyword>
<accession>A0AAN9U2D1</accession>
<dbReference type="GO" id="GO:0004828">
    <property type="term" value="F:serine-tRNA ligase activity"/>
    <property type="evidence" value="ECO:0007669"/>
    <property type="project" value="InterPro"/>
</dbReference>
<name>A0AAN9U2D1_9HEMI</name>
<dbReference type="GO" id="GO:0006434">
    <property type="term" value="P:seryl-tRNA aminoacylation"/>
    <property type="evidence" value="ECO:0007669"/>
    <property type="project" value="InterPro"/>
</dbReference>
<dbReference type="GO" id="GO:0005524">
    <property type="term" value="F:ATP binding"/>
    <property type="evidence" value="ECO:0007669"/>
    <property type="project" value="InterPro"/>
</dbReference>
<organism evidence="1 2">
    <name type="scientific">Parthenolecanium corni</name>
    <dbReference type="NCBI Taxonomy" id="536013"/>
    <lineage>
        <taxon>Eukaryota</taxon>
        <taxon>Metazoa</taxon>
        <taxon>Ecdysozoa</taxon>
        <taxon>Arthropoda</taxon>
        <taxon>Hexapoda</taxon>
        <taxon>Insecta</taxon>
        <taxon>Pterygota</taxon>
        <taxon>Neoptera</taxon>
        <taxon>Paraneoptera</taxon>
        <taxon>Hemiptera</taxon>
        <taxon>Sternorrhyncha</taxon>
        <taxon>Coccoidea</taxon>
        <taxon>Coccidae</taxon>
        <taxon>Parthenolecanium</taxon>
    </lineage>
</organism>
<sequence>MLIQHSATNYEDILHSTHDLECNLAARNKTPAVDLSALKELHRIYLKAIARKRNLKKLEECNSYESRQFESLEVYLRNLKMAAFKYLITLPNKLDERTPCGNEDTVIFTKCSDIPANAEDHVSIGEKLNVLRYEDKITYYLENDAAKLELAVIRFLNNLLLNERKFKPFRNPDTCNRFVLEGVVVDELPKHAIRLLDSYYVLMGGASLASFCAVRIDTSTHRKFMPEHFFTCGRNYAPELNSSGLFGVCQRTDVSIFVTTSSTEQMWCEFDTNLRWMIELFESFGLDFRVCYNRAASLTMAECCRATIQLYSAYEKKFIDAARLSVYEAFISKRLKILCHDAKSETGLVYIIDGVVISVPSLIACLLERSSDRLFIPDCIRPFMPK</sequence>
<dbReference type="AlphaFoldDB" id="A0AAN9U2D1"/>